<evidence type="ECO:0000313" key="13">
    <source>
        <dbReference type="Proteomes" id="UP000728032"/>
    </source>
</evidence>
<evidence type="ECO:0000256" key="6">
    <source>
        <dbReference type="ARBA" id="ARBA00022884"/>
    </source>
</evidence>
<keyword evidence="6" id="KW-0694">RNA-binding</keyword>
<feature type="domain" description="C2H2-type" evidence="11">
    <location>
        <begin position="33"/>
        <end position="62"/>
    </location>
</feature>
<keyword evidence="2" id="KW-0479">Metal-binding</keyword>
<feature type="domain" description="C2H2-type" evidence="11">
    <location>
        <begin position="63"/>
        <end position="88"/>
    </location>
</feature>
<feature type="domain" description="C2H2-type" evidence="11">
    <location>
        <begin position="227"/>
        <end position="252"/>
    </location>
</feature>
<dbReference type="InterPro" id="IPR013087">
    <property type="entry name" value="Znf_C2H2_type"/>
</dbReference>
<dbReference type="Pfam" id="PF13912">
    <property type="entry name" value="zf-C2H2_6"/>
    <property type="match status" value="1"/>
</dbReference>
<dbReference type="FunFam" id="3.30.160.60:FF:000446">
    <property type="entry name" value="Zinc finger protein"/>
    <property type="match status" value="1"/>
</dbReference>
<evidence type="ECO:0000256" key="5">
    <source>
        <dbReference type="ARBA" id="ARBA00022833"/>
    </source>
</evidence>
<feature type="domain" description="C2H2-type" evidence="11">
    <location>
        <begin position="197"/>
        <end position="225"/>
    </location>
</feature>
<keyword evidence="7" id="KW-0805">Transcription regulation</keyword>
<gene>
    <name evidence="12" type="ORF">ONB1V03_LOCUS5981</name>
</gene>
<sequence>MTGQSESESESLEVSVLCENEAKSGVKRVRSTFMCSYGDCNAVFNRQFRLNRHLRQHSGERPFVCPKSGCLRAFSCKSYLHKHLQRPHNLNSCDDNKEEPQKTGEEVVNKSRKQYVCNDCRKCFKTKFQLKIHGFQHSGVKPFECNKCDKQLATKSKLKSHMKTHDGYACGREGCDYKTYKWSELRKHISVSHRVSHRCDSCDKVFSSLFNLNFHQKNIHSNESHKIVCTYDNCGKTYSNESNLKTHIRSKHMKQLFECSEEGCDKSFLHKKSLTKHLENHSAPQMPNAKNADKIYRRKVSKASELTAIELNESQTKQIMDSDFLFRSETQSLTQE</sequence>
<feature type="domain" description="C2H2-type" evidence="11">
    <location>
        <begin position="257"/>
        <end position="286"/>
    </location>
</feature>
<dbReference type="EMBL" id="OC917388">
    <property type="protein sequence ID" value="CAD7646915.1"/>
    <property type="molecule type" value="Genomic_DNA"/>
</dbReference>
<name>A0A7R9QIK6_9ACAR</name>
<dbReference type="InterPro" id="IPR054599">
    <property type="entry name" value="TFIIIA_Zfn-C2H2"/>
</dbReference>
<keyword evidence="5" id="KW-0862">Zinc</keyword>
<proteinExistence type="predicted"/>
<dbReference type="InterPro" id="IPR036236">
    <property type="entry name" value="Znf_C2H2_sf"/>
</dbReference>
<evidence type="ECO:0000259" key="11">
    <source>
        <dbReference type="PROSITE" id="PS50157"/>
    </source>
</evidence>
<protein>
    <recommendedName>
        <fullName evidence="11">C2H2-type domain-containing protein</fullName>
    </recommendedName>
</protein>
<evidence type="ECO:0000256" key="8">
    <source>
        <dbReference type="ARBA" id="ARBA00023163"/>
    </source>
</evidence>
<dbReference type="AlphaFoldDB" id="A0A7R9QIK6"/>
<keyword evidence="8" id="KW-0804">Transcription</keyword>
<dbReference type="EMBL" id="CAJPVJ010002563">
    <property type="protein sequence ID" value="CAG2166459.1"/>
    <property type="molecule type" value="Genomic_DNA"/>
</dbReference>
<dbReference type="OrthoDB" id="6504251at2759"/>
<comment type="subcellular location">
    <subcellularLocation>
        <location evidence="1">Nucleus</location>
    </subcellularLocation>
</comment>
<reference evidence="12" key="1">
    <citation type="submission" date="2020-11" db="EMBL/GenBank/DDBJ databases">
        <authorList>
            <person name="Tran Van P."/>
        </authorList>
    </citation>
    <scope>NUCLEOTIDE SEQUENCE</scope>
</reference>
<feature type="domain" description="C2H2-type" evidence="11">
    <location>
        <begin position="115"/>
        <end position="142"/>
    </location>
</feature>
<evidence type="ECO:0000256" key="9">
    <source>
        <dbReference type="ARBA" id="ARBA00023242"/>
    </source>
</evidence>
<evidence type="ECO:0000256" key="4">
    <source>
        <dbReference type="ARBA" id="ARBA00022771"/>
    </source>
</evidence>
<accession>A0A7R9QIK6</accession>
<evidence type="ECO:0000313" key="12">
    <source>
        <dbReference type="EMBL" id="CAD7646915.1"/>
    </source>
</evidence>
<keyword evidence="3" id="KW-0677">Repeat</keyword>
<feature type="domain" description="C2H2-type" evidence="11">
    <location>
        <begin position="143"/>
        <end position="167"/>
    </location>
</feature>
<dbReference type="PROSITE" id="PS50157">
    <property type="entry name" value="ZINC_FINGER_C2H2_2"/>
    <property type="match status" value="7"/>
</dbReference>
<dbReference type="InterPro" id="IPR051061">
    <property type="entry name" value="Zinc_finger_trans_reg"/>
</dbReference>
<dbReference type="Proteomes" id="UP000728032">
    <property type="component" value="Unassembled WGS sequence"/>
</dbReference>
<dbReference type="GO" id="GO:0005634">
    <property type="term" value="C:nucleus"/>
    <property type="evidence" value="ECO:0007669"/>
    <property type="project" value="UniProtKB-SubCell"/>
</dbReference>
<keyword evidence="13" id="KW-1185">Reference proteome</keyword>
<dbReference type="GO" id="GO:0008270">
    <property type="term" value="F:zinc ion binding"/>
    <property type="evidence" value="ECO:0007669"/>
    <property type="project" value="UniProtKB-KW"/>
</dbReference>
<keyword evidence="9" id="KW-0539">Nucleus</keyword>
<dbReference type="GO" id="GO:0003723">
    <property type="term" value="F:RNA binding"/>
    <property type="evidence" value="ECO:0007669"/>
    <property type="project" value="UniProtKB-KW"/>
</dbReference>
<dbReference type="SUPFAM" id="SSF57667">
    <property type="entry name" value="beta-beta-alpha zinc fingers"/>
    <property type="match status" value="4"/>
</dbReference>
<evidence type="ECO:0000256" key="2">
    <source>
        <dbReference type="ARBA" id="ARBA00022723"/>
    </source>
</evidence>
<dbReference type="PANTHER" id="PTHR46179:SF13">
    <property type="entry name" value="C2H2-TYPE DOMAIN-CONTAINING PROTEIN"/>
    <property type="match status" value="1"/>
</dbReference>
<dbReference type="PANTHER" id="PTHR46179">
    <property type="entry name" value="ZINC FINGER PROTEIN"/>
    <property type="match status" value="1"/>
</dbReference>
<dbReference type="GO" id="GO:0006357">
    <property type="term" value="P:regulation of transcription by RNA polymerase II"/>
    <property type="evidence" value="ECO:0007669"/>
    <property type="project" value="TreeGrafter"/>
</dbReference>
<organism evidence="12">
    <name type="scientific">Oppiella nova</name>
    <dbReference type="NCBI Taxonomy" id="334625"/>
    <lineage>
        <taxon>Eukaryota</taxon>
        <taxon>Metazoa</taxon>
        <taxon>Ecdysozoa</taxon>
        <taxon>Arthropoda</taxon>
        <taxon>Chelicerata</taxon>
        <taxon>Arachnida</taxon>
        <taxon>Acari</taxon>
        <taxon>Acariformes</taxon>
        <taxon>Sarcoptiformes</taxon>
        <taxon>Oribatida</taxon>
        <taxon>Brachypylina</taxon>
        <taxon>Oppioidea</taxon>
        <taxon>Oppiidae</taxon>
        <taxon>Oppiella</taxon>
    </lineage>
</organism>
<keyword evidence="4 10" id="KW-0863">Zinc-finger</keyword>
<dbReference type="Pfam" id="PF22110">
    <property type="entry name" value="TFIIIA_zf-C2H2"/>
    <property type="match status" value="1"/>
</dbReference>
<dbReference type="SMART" id="SM00355">
    <property type="entry name" value="ZnF_C2H2"/>
    <property type="match status" value="8"/>
</dbReference>
<evidence type="ECO:0000256" key="3">
    <source>
        <dbReference type="ARBA" id="ARBA00022737"/>
    </source>
</evidence>
<dbReference type="PROSITE" id="PS00028">
    <property type="entry name" value="ZINC_FINGER_C2H2_1"/>
    <property type="match status" value="6"/>
</dbReference>
<evidence type="ECO:0000256" key="7">
    <source>
        <dbReference type="ARBA" id="ARBA00023015"/>
    </source>
</evidence>
<evidence type="ECO:0000256" key="10">
    <source>
        <dbReference type="PROSITE-ProRule" id="PRU00042"/>
    </source>
</evidence>
<dbReference type="Gene3D" id="3.30.160.60">
    <property type="entry name" value="Classic Zinc Finger"/>
    <property type="match status" value="7"/>
</dbReference>
<dbReference type="Pfam" id="PF00096">
    <property type="entry name" value="zf-C2H2"/>
    <property type="match status" value="3"/>
</dbReference>
<evidence type="ECO:0000256" key="1">
    <source>
        <dbReference type="ARBA" id="ARBA00004123"/>
    </source>
</evidence>